<dbReference type="Proteomes" id="UP001196565">
    <property type="component" value="Unassembled WGS sequence"/>
</dbReference>
<dbReference type="InterPro" id="IPR027417">
    <property type="entry name" value="P-loop_NTPase"/>
</dbReference>
<gene>
    <name evidence="1" type="ORF">KPL78_28430</name>
</gene>
<reference evidence="1 2" key="1">
    <citation type="submission" date="2021-07" db="EMBL/GenBank/DDBJ databases">
        <authorList>
            <person name="So Y."/>
        </authorList>
    </citation>
    <scope>NUCLEOTIDE SEQUENCE [LARGE SCALE GENOMIC DNA]</scope>
    <source>
        <strain evidence="1 2">HJA6</strain>
    </source>
</reference>
<keyword evidence="2" id="KW-1185">Reference proteome</keyword>
<dbReference type="SUPFAM" id="SSF52540">
    <property type="entry name" value="P-loop containing nucleoside triphosphate hydrolases"/>
    <property type="match status" value="1"/>
</dbReference>
<evidence type="ECO:0000313" key="1">
    <source>
        <dbReference type="EMBL" id="MBW6401808.1"/>
    </source>
</evidence>
<sequence>MLLNFNAEPRPPRLALPVGVGIGKTRAMQRSVAGLLRSEALRGRKVVIGVPRHDLAEEQRDAFYALDVDAMVWKGRTAPDPTTDNPERLMCLDPSAPFDAMEVERIVETTSCKVTRRGVTHICPLYNSCGYQAQKPLLDAAQIVLTAHDTLFHQAPDELGAVGLLVLDEGFWGAGLRGTDGKALLTLDGLRPHLGTLQCYTSRNQEDWEATADLAAQRERLWKVLATATTGPLSVAALRAAGLTPERCRQAAGLEHRRMSNPGIIPGMDPGERRRRIASVLPKEGEPWAPPNRAAAMWLLIAEALENDHDVAGAVLVDTMSENGTVRCLRLAWRADLRDGWGAQGPILHLDATLRPELVIPFIPEVTIAEPLMATEPHVRVRQILRAPVSAKALTPGEDAKSRDRSAAENHRRQVSALIALRAASLRGRSASPPDLLIIAQKAAVDALRAAGLPRNVQAVHFNALSGIDRWRSVAGLMVLGRTLPAPLTVEALAAAVTNCPPLASRGDVTWWYEQEERRIALADGGAHVLPGEVHADPTAEAIRWTICEGEVIQAIGRGRGVNRTAATPLEVDLLTDVVLPVAVHEVLDWDEVCPSRQDMMAASGVVLENAADMVRAFPDLWPSHDAARQQKARSVTSCYYRDLSNSRTSHSSSIVAYRPAGPGQKDRTARFDLVLISDPRAWLEGKLGPLAHYEMIGGAAPQPATHPIADARARLIALSALLDAALAQRITHDRARLTALSHRMEAAQPNPAAA</sequence>
<proteinExistence type="predicted"/>
<evidence type="ECO:0000313" key="2">
    <source>
        <dbReference type="Proteomes" id="UP001196565"/>
    </source>
</evidence>
<organism evidence="1 2">
    <name type="scientific">Roseomonas alba</name>
    <dbReference type="NCBI Taxonomy" id="2846776"/>
    <lineage>
        <taxon>Bacteria</taxon>
        <taxon>Pseudomonadati</taxon>
        <taxon>Pseudomonadota</taxon>
        <taxon>Alphaproteobacteria</taxon>
        <taxon>Acetobacterales</taxon>
        <taxon>Roseomonadaceae</taxon>
        <taxon>Roseomonas</taxon>
    </lineage>
</organism>
<comment type="caution">
    <text evidence="1">The sequence shown here is derived from an EMBL/GenBank/DDBJ whole genome shotgun (WGS) entry which is preliminary data.</text>
</comment>
<protein>
    <submittedName>
        <fullName evidence="1">Uncharacterized protein</fullName>
    </submittedName>
</protein>
<dbReference type="EMBL" id="JAHYBZ010000015">
    <property type="protein sequence ID" value="MBW6401808.1"/>
    <property type="molecule type" value="Genomic_DNA"/>
</dbReference>
<dbReference type="RefSeq" id="WP_219766680.1">
    <property type="nucleotide sequence ID" value="NZ_JAHYBZ010000015.1"/>
</dbReference>
<accession>A0ABS7AHL8</accession>
<name>A0ABS7AHL8_9PROT</name>